<comment type="caution">
    <text evidence="2">The sequence shown here is derived from an EMBL/GenBank/DDBJ whole genome shotgun (WGS) entry which is preliminary data.</text>
</comment>
<accession>A0A3D8PFJ6</accession>
<proteinExistence type="predicted"/>
<dbReference type="Pfam" id="PF13704">
    <property type="entry name" value="Glyco_tranf_2_4"/>
    <property type="match status" value="1"/>
</dbReference>
<gene>
    <name evidence="2" type="ORF">DIE28_00055</name>
</gene>
<dbReference type="EMBL" id="QFCQ01000001">
    <property type="protein sequence ID" value="RDW14866.1"/>
    <property type="molecule type" value="Genomic_DNA"/>
</dbReference>
<feature type="region of interest" description="Disordered" evidence="1">
    <location>
        <begin position="20"/>
        <end position="39"/>
    </location>
</feature>
<organism evidence="2 3">
    <name type="scientific">Paracoccus thiocyanatus</name>
    <dbReference type="NCBI Taxonomy" id="34006"/>
    <lineage>
        <taxon>Bacteria</taxon>
        <taxon>Pseudomonadati</taxon>
        <taxon>Pseudomonadota</taxon>
        <taxon>Alphaproteobacteria</taxon>
        <taxon>Rhodobacterales</taxon>
        <taxon>Paracoccaceae</taxon>
        <taxon>Paracoccus</taxon>
    </lineage>
</organism>
<evidence type="ECO:0000313" key="2">
    <source>
        <dbReference type="EMBL" id="RDW14866.1"/>
    </source>
</evidence>
<name>A0A3D8PFJ6_9RHOB</name>
<evidence type="ECO:0000256" key="1">
    <source>
        <dbReference type="SAM" id="MobiDB-lite"/>
    </source>
</evidence>
<evidence type="ECO:0000313" key="3">
    <source>
        <dbReference type="Proteomes" id="UP000256679"/>
    </source>
</evidence>
<evidence type="ECO:0008006" key="4">
    <source>
        <dbReference type="Google" id="ProtNLM"/>
    </source>
</evidence>
<dbReference type="AlphaFoldDB" id="A0A3D8PFJ6"/>
<reference evidence="2 3" key="1">
    <citation type="submission" date="2018-05" db="EMBL/GenBank/DDBJ databases">
        <title>Whole genome sequencing of Paracoccus thiocyanatus SST.</title>
        <authorList>
            <person name="Ghosh W."/>
            <person name="Rameez M.J."/>
            <person name="Roy C."/>
        </authorList>
    </citation>
    <scope>NUCLEOTIDE SEQUENCE [LARGE SCALE GENOMIC DNA]</scope>
    <source>
        <strain evidence="2 3">SST</strain>
    </source>
</reference>
<protein>
    <recommendedName>
        <fullName evidence="4">Glycosyltransferase family 2 protein</fullName>
    </recommendedName>
</protein>
<dbReference type="Proteomes" id="UP000256679">
    <property type="component" value="Unassembled WGS sequence"/>
</dbReference>
<sequence>MSRRSRSARPWVRACRWTSARPPRRSNGRSRDLKSTSPRCEPGAFSLCGLTLWRAWAIASAKLSCRGCRVKRIVVTTVKDEAPYLVEWIAYQKLLGFDEIVITSNDSTDGTDEILERLEAGGWCKAIRFKRADYKTPPQITGFNLICELPELSEPALVFASDVDEFLQVNVGETGTLDDLLEAAPDFDMMLIRWRVFGSAALLTHEEDLTIRRFQFASPTSYHGQIFLHGQEESLGKPDYKRDLASTEFNRHQSQRWTRTYKTLFKYVPGDKISVHLPRINREGLAKIDGGGRRDPNERYSHLSFFGEHTYDGSYALCQLNHYANRSVDEYLMKMLKGDSIYAVNPRGLDHWKVAECNEVASTDVERWEKPLEALVAKIIAECDLRPLLDDAMVRRQAQLDEALAAVPELAALRELMAEMAGAAFSRSVAIA</sequence>
<keyword evidence="3" id="KW-1185">Reference proteome</keyword>